<reference evidence="1" key="1">
    <citation type="submission" date="2019-10" db="EMBL/GenBank/DDBJ databases">
        <title>Draft genome sequece of Microseira wollei NIES-4236.</title>
        <authorList>
            <person name="Yamaguchi H."/>
            <person name="Suzuki S."/>
            <person name="Kawachi M."/>
        </authorList>
    </citation>
    <scope>NUCLEOTIDE SEQUENCE</scope>
    <source>
        <strain evidence="1">NIES-4236</strain>
    </source>
</reference>
<gene>
    <name evidence="1" type="ORF">MiSe_20710</name>
</gene>
<organism evidence="1 2">
    <name type="scientific">Microseira wollei NIES-4236</name>
    <dbReference type="NCBI Taxonomy" id="2530354"/>
    <lineage>
        <taxon>Bacteria</taxon>
        <taxon>Bacillati</taxon>
        <taxon>Cyanobacteriota</taxon>
        <taxon>Cyanophyceae</taxon>
        <taxon>Oscillatoriophycideae</taxon>
        <taxon>Aerosakkonematales</taxon>
        <taxon>Aerosakkonemataceae</taxon>
        <taxon>Microseira</taxon>
    </lineage>
</organism>
<dbReference type="AlphaFoldDB" id="A0AAV3X7I5"/>
<keyword evidence="2" id="KW-1185">Reference proteome</keyword>
<name>A0AAV3X7I5_9CYAN</name>
<dbReference type="Proteomes" id="UP001050975">
    <property type="component" value="Unassembled WGS sequence"/>
</dbReference>
<dbReference type="EMBL" id="BLAY01000026">
    <property type="protein sequence ID" value="GET37318.1"/>
    <property type="molecule type" value="Genomic_DNA"/>
</dbReference>
<sequence length="77" mass="8621">MTIREELMREIELAPDEVLQVLLSILRLTQVNRATPIDSSQASDSVSQKHYPLRGLPIIVAEDFDAPMTDLWDALGS</sequence>
<dbReference type="RefSeq" id="WP_226578580.1">
    <property type="nucleotide sequence ID" value="NZ_BLAY01000026.1"/>
</dbReference>
<protein>
    <recommendedName>
        <fullName evidence="3">DUF2281 domain-containing protein</fullName>
    </recommendedName>
</protein>
<comment type="caution">
    <text evidence="1">The sequence shown here is derived from an EMBL/GenBank/DDBJ whole genome shotgun (WGS) entry which is preliminary data.</text>
</comment>
<evidence type="ECO:0000313" key="2">
    <source>
        <dbReference type="Proteomes" id="UP001050975"/>
    </source>
</evidence>
<evidence type="ECO:0000313" key="1">
    <source>
        <dbReference type="EMBL" id="GET37318.1"/>
    </source>
</evidence>
<proteinExistence type="predicted"/>
<evidence type="ECO:0008006" key="3">
    <source>
        <dbReference type="Google" id="ProtNLM"/>
    </source>
</evidence>
<accession>A0AAV3X7I5</accession>